<name>A0A645F7T1_9ZZZZ</name>
<protein>
    <submittedName>
        <fullName evidence="2">Uncharacterized protein</fullName>
    </submittedName>
</protein>
<accession>A0A645F7T1</accession>
<evidence type="ECO:0000313" key="2">
    <source>
        <dbReference type="EMBL" id="MPN09409.1"/>
    </source>
</evidence>
<gene>
    <name evidence="2" type="ORF">SDC9_156699</name>
</gene>
<feature type="transmembrane region" description="Helical" evidence="1">
    <location>
        <begin position="132"/>
        <end position="149"/>
    </location>
</feature>
<dbReference type="EMBL" id="VSSQ01055517">
    <property type="protein sequence ID" value="MPN09409.1"/>
    <property type="molecule type" value="Genomic_DNA"/>
</dbReference>
<comment type="caution">
    <text evidence="2">The sequence shown here is derived from an EMBL/GenBank/DDBJ whole genome shotgun (WGS) entry which is preliminary data.</text>
</comment>
<dbReference type="AlphaFoldDB" id="A0A645F7T1"/>
<proteinExistence type="predicted"/>
<keyword evidence="1" id="KW-1133">Transmembrane helix</keyword>
<organism evidence="2">
    <name type="scientific">bioreactor metagenome</name>
    <dbReference type="NCBI Taxonomy" id="1076179"/>
    <lineage>
        <taxon>unclassified sequences</taxon>
        <taxon>metagenomes</taxon>
        <taxon>ecological metagenomes</taxon>
    </lineage>
</organism>
<reference evidence="2" key="1">
    <citation type="submission" date="2019-08" db="EMBL/GenBank/DDBJ databases">
        <authorList>
            <person name="Kucharzyk K."/>
            <person name="Murdoch R.W."/>
            <person name="Higgins S."/>
            <person name="Loffler F."/>
        </authorList>
    </citation>
    <scope>NUCLEOTIDE SEQUENCE</scope>
</reference>
<feature type="transmembrane region" description="Helical" evidence="1">
    <location>
        <begin position="69"/>
        <end position="90"/>
    </location>
</feature>
<keyword evidence="1" id="KW-0472">Membrane</keyword>
<feature type="transmembrane region" description="Helical" evidence="1">
    <location>
        <begin position="102"/>
        <end position="120"/>
    </location>
</feature>
<sequence>MLEWLQAFILAVGLILCWRADKIFGLFTAPAWLILIARELSWGRVFYPLGVRADGPFFLPLNHLWYGPAVYPSLTAVVLIWVFAIIKYKLHMIPLRMIKQRVFPWNNFLLILAGTIATYLAEHNHLSVAEEMAETVVYIGLIVLALKFNRAMLSSKSEIAASLRSS</sequence>
<keyword evidence="1" id="KW-0812">Transmembrane</keyword>
<evidence type="ECO:0000256" key="1">
    <source>
        <dbReference type="SAM" id="Phobius"/>
    </source>
</evidence>